<feature type="coiled-coil region" evidence="5">
    <location>
        <begin position="81"/>
        <end position="131"/>
    </location>
</feature>
<evidence type="ECO:0000313" key="9">
    <source>
        <dbReference type="Proteomes" id="UP001293593"/>
    </source>
</evidence>
<keyword evidence="6" id="KW-1133">Transmembrane helix</keyword>
<dbReference type="InterPro" id="IPR010666">
    <property type="entry name" value="Znf_GRF"/>
</dbReference>
<keyword evidence="1" id="KW-0479">Metal-binding</keyword>
<dbReference type="PANTHER" id="PTHR33248">
    <property type="entry name" value="ZINC ION-BINDING PROTEIN"/>
    <property type="match status" value="1"/>
</dbReference>
<keyword evidence="6" id="KW-0472">Membrane</keyword>
<keyword evidence="3" id="KW-0862">Zinc</keyword>
<accession>A0AAE1N8S3</accession>
<protein>
    <recommendedName>
        <fullName evidence="7">GRF-type domain-containing protein</fullName>
    </recommendedName>
</protein>
<feature type="domain" description="GRF-type" evidence="7">
    <location>
        <begin position="37"/>
        <end position="79"/>
    </location>
</feature>
<dbReference type="EMBL" id="JAWXYG010000001">
    <property type="protein sequence ID" value="KAK4284710.1"/>
    <property type="molecule type" value="Genomic_DNA"/>
</dbReference>
<keyword evidence="2 4" id="KW-0863">Zinc-finger</keyword>
<gene>
    <name evidence="8" type="ORF">QN277_001503</name>
</gene>
<evidence type="ECO:0000259" key="7">
    <source>
        <dbReference type="PROSITE" id="PS51999"/>
    </source>
</evidence>
<keyword evidence="6" id="KW-0812">Transmembrane</keyword>
<dbReference type="Pfam" id="PF06839">
    <property type="entry name" value="Zn_ribbon_GRF"/>
    <property type="match status" value="1"/>
</dbReference>
<name>A0AAE1N8S3_9FABA</name>
<evidence type="ECO:0000256" key="3">
    <source>
        <dbReference type="ARBA" id="ARBA00022833"/>
    </source>
</evidence>
<comment type="caution">
    <text evidence="8">The sequence shown here is derived from an EMBL/GenBank/DDBJ whole genome shotgun (WGS) entry which is preliminary data.</text>
</comment>
<evidence type="ECO:0000313" key="8">
    <source>
        <dbReference type="EMBL" id="KAK4284710.1"/>
    </source>
</evidence>
<evidence type="ECO:0000256" key="1">
    <source>
        <dbReference type="ARBA" id="ARBA00022723"/>
    </source>
</evidence>
<evidence type="ECO:0000256" key="4">
    <source>
        <dbReference type="PROSITE-ProRule" id="PRU01343"/>
    </source>
</evidence>
<evidence type="ECO:0000256" key="5">
    <source>
        <dbReference type="SAM" id="Coils"/>
    </source>
</evidence>
<keyword evidence="5" id="KW-0175">Coiled coil</keyword>
<dbReference type="AlphaFoldDB" id="A0AAE1N8S3"/>
<evidence type="ECO:0000256" key="6">
    <source>
        <dbReference type="SAM" id="Phobius"/>
    </source>
</evidence>
<dbReference type="PROSITE" id="PS51999">
    <property type="entry name" value="ZF_GRF"/>
    <property type="match status" value="1"/>
</dbReference>
<evidence type="ECO:0000256" key="2">
    <source>
        <dbReference type="ARBA" id="ARBA00022771"/>
    </source>
</evidence>
<dbReference type="GO" id="GO:0008270">
    <property type="term" value="F:zinc ion binding"/>
    <property type="evidence" value="ECO:0007669"/>
    <property type="project" value="UniProtKB-KW"/>
</dbReference>
<keyword evidence="9" id="KW-1185">Reference proteome</keyword>
<reference evidence="8" key="1">
    <citation type="submission" date="2023-10" db="EMBL/GenBank/DDBJ databases">
        <title>Chromosome-level genome of the transformable northern wattle, Acacia crassicarpa.</title>
        <authorList>
            <person name="Massaro I."/>
            <person name="Sinha N.R."/>
            <person name="Poethig S."/>
            <person name="Leichty A.R."/>
        </authorList>
    </citation>
    <scope>NUCLEOTIDE SEQUENCE</scope>
    <source>
        <strain evidence="8">Acra3RX</strain>
        <tissue evidence="8">Leaf</tissue>
    </source>
</reference>
<feature type="transmembrane region" description="Helical" evidence="6">
    <location>
        <begin position="146"/>
        <end position="164"/>
    </location>
</feature>
<proteinExistence type="predicted"/>
<sequence>MASSSTSTGRAERVRRKVVLLRRHSRKEQYEGPRRYCHHNLLAPKWTSWSEGNPGRRFYACRNYYQDGGCGYFEWHDGGFGARANEVIKELLNDIDNLYEENNHLQRGDACAKWYEELVALEREVMKMKSEFLVKESEVKNVQCKFKLALATLLLTWVLLLLMYL</sequence>
<organism evidence="8 9">
    <name type="scientific">Acacia crassicarpa</name>
    <name type="common">northern wattle</name>
    <dbReference type="NCBI Taxonomy" id="499986"/>
    <lineage>
        <taxon>Eukaryota</taxon>
        <taxon>Viridiplantae</taxon>
        <taxon>Streptophyta</taxon>
        <taxon>Embryophyta</taxon>
        <taxon>Tracheophyta</taxon>
        <taxon>Spermatophyta</taxon>
        <taxon>Magnoliopsida</taxon>
        <taxon>eudicotyledons</taxon>
        <taxon>Gunneridae</taxon>
        <taxon>Pentapetalae</taxon>
        <taxon>rosids</taxon>
        <taxon>fabids</taxon>
        <taxon>Fabales</taxon>
        <taxon>Fabaceae</taxon>
        <taxon>Caesalpinioideae</taxon>
        <taxon>mimosoid clade</taxon>
        <taxon>Acacieae</taxon>
        <taxon>Acacia</taxon>
    </lineage>
</organism>
<dbReference type="Proteomes" id="UP001293593">
    <property type="component" value="Unassembled WGS sequence"/>
</dbReference>